<gene>
    <name evidence="1" type="ORF">BET10_05830</name>
</gene>
<dbReference type="STRING" id="1859457.BET10_05830"/>
<proteinExistence type="predicted"/>
<keyword evidence="2" id="KW-1185">Reference proteome</keyword>
<dbReference type="RefSeq" id="WP_070983605.1">
    <property type="nucleotide sequence ID" value="NZ_MKJU01000008.1"/>
</dbReference>
<evidence type="ECO:0000313" key="2">
    <source>
        <dbReference type="Proteomes" id="UP000179786"/>
    </source>
</evidence>
<reference evidence="1 2" key="1">
    <citation type="submission" date="2016-09" db="EMBL/GenBank/DDBJ databases">
        <title>Pseudoalteromonas amylolytica sp. nov., isolated from the surface seawater.</title>
        <authorList>
            <person name="Wu Y.-H."/>
            <person name="Cheng H."/>
            <person name="Jin X.-B."/>
            <person name="Wang C.-S."/>
            <person name="Xu X.-W."/>
        </authorList>
    </citation>
    <scope>NUCLEOTIDE SEQUENCE [LARGE SCALE GENOMIC DNA]</scope>
    <source>
        <strain evidence="1 2">JW1</strain>
    </source>
</reference>
<sequence>MELNESSKTLRIKIKDTQFSETEGKINTLIKRLYEDADFSSYFSANKSDIYKELGINEEQIQLDPNIKVLELIALPEFRNATHRQDFEQLIYIMMDSGLLGKDDFSSLEKKYANFLNDNKSSYKEIFDNNGLANFSKVPNSIEPQACVTCISFAAVAVNIAVATNVVAAVVAAVYAAVSVWGGGGGYQPHSETIGDNNKFGSVALTDRNIATNKNAAMSAAYLAGFNGFENYIYRDLAKTEIKAFYHAAYNVGLIENEETLSLIIESAIAEIDSSIERSTYKSNISR</sequence>
<dbReference type="OrthoDB" id="9943330at2"/>
<dbReference type="AlphaFoldDB" id="A0A1S1N1G2"/>
<dbReference type="Proteomes" id="UP000179786">
    <property type="component" value="Unassembled WGS sequence"/>
</dbReference>
<dbReference type="EMBL" id="MKJU01000008">
    <property type="protein sequence ID" value="OHU92439.1"/>
    <property type="molecule type" value="Genomic_DNA"/>
</dbReference>
<evidence type="ECO:0000313" key="1">
    <source>
        <dbReference type="EMBL" id="OHU92439.1"/>
    </source>
</evidence>
<protein>
    <submittedName>
        <fullName evidence="1">Uncharacterized protein</fullName>
    </submittedName>
</protein>
<comment type="caution">
    <text evidence="1">The sequence shown here is derived from an EMBL/GenBank/DDBJ whole genome shotgun (WGS) entry which is preliminary data.</text>
</comment>
<organism evidence="1 2">
    <name type="scientific">Pseudoalteromonas amylolytica</name>
    <dbReference type="NCBI Taxonomy" id="1859457"/>
    <lineage>
        <taxon>Bacteria</taxon>
        <taxon>Pseudomonadati</taxon>
        <taxon>Pseudomonadota</taxon>
        <taxon>Gammaproteobacteria</taxon>
        <taxon>Alteromonadales</taxon>
        <taxon>Pseudoalteromonadaceae</taxon>
        <taxon>Pseudoalteromonas</taxon>
    </lineage>
</organism>
<accession>A0A1S1N1G2</accession>
<name>A0A1S1N1G2_9GAMM</name>